<dbReference type="Proteomes" id="UP000663889">
    <property type="component" value="Unassembled WGS sequence"/>
</dbReference>
<evidence type="ECO:0000313" key="3">
    <source>
        <dbReference type="Proteomes" id="UP000663874"/>
    </source>
</evidence>
<comment type="caution">
    <text evidence="2">The sequence shown here is derived from an EMBL/GenBank/DDBJ whole genome shotgun (WGS) entry which is preliminary data.</text>
</comment>
<dbReference type="AlphaFoldDB" id="A0A819IMJ8"/>
<evidence type="ECO:0000313" key="2">
    <source>
        <dbReference type="EMBL" id="CAF3916089.1"/>
    </source>
</evidence>
<feature type="non-terminal residue" evidence="2">
    <location>
        <position position="1"/>
    </location>
</feature>
<reference evidence="2" key="1">
    <citation type="submission" date="2021-02" db="EMBL/GenBank/DDBJ databases">
        <authorList>
            <person name="Nowell W R."/>
        </authorList>
    </citation>
    <scope>NUCLEOTIDE SEQUENCE</scope>
</reference>
<protein>
    <submittedName>
        <fullName evidence="2">Uncharacterized protein</fullName>
    </submittedName>
</protein>
<dbReference type="EMBL" id="CAJNOU010006029">
    <property type="protein sequence ID" value="CAF1494961.1"/>
    <property type="molecule type" value="Genomic_DNA"/>
</dbReference>
<dbReference type="EMBL" id="CAJOBE010004096">
    <property type="protein sequence ID" value="CAF3916089.1"/>
    <property type="molecule type" value="Genomic_DNA"/>
</dbReference>
<gene>
    <name evidence="2" type="ORF">FNK824_LOCUS21359</name>
    <name evidence="1" type="ORF">SEV965_LOCUS35771</name>
</gene>
<name>A0A819IMJ8_9BILA</name>
<dbReference type="Proteomes" id="UP000663874">
    <property type="component" value="Unassembled WGS sequence"/>
</dbReference>
<sequence length="89" mass="10554">RPDITRGHLTSIDVSRWIKSLQTSQSIVEHVNIFQKDLCQLIQQLKQLVFLDIHGKIHPSKVKSYRCMVQKCFPHSKIDIEISRFRLWI</sequence>
<evidence type="ECO:0000313" key="1">
    <source>
        <dbReference type="EMBL" id="CAF1494961.1"/>
    </source>
</evidence>
<accession>A0A819IMJ8</accession>
<organism evidence="2 3">
    <name type="scientific">Rotaria sordida</name>
    <dbReference type="NCBI Taxonomy" id="392033"/>
    <lineage>
        <taxon>Eukaryota</taxon>
        <taxon>Metazoa</taxon>
        <taxon>Spiralia</taxon>
        <taxon>Gnathifera</taxon>
        <taxon>Rotifera</taxon>
        <taxon>Eurotatoria</taxon>
        <taxon>Bdelloidea</taxon>
        <taxon>Philodinida</taxon>
        <taxon>Philodinidae</taxon>
        <taxon>Rotaria</taxon>
    </lineage>
</organism>
<proteinExistence type="predicted"/>